<feature type="region of interest" description="Disordered" evidence="1">
    <location>
        <begin position="78"/>
        <end position="97"/>
    </location>
</feature>
<gene>
    <name evidence="2" type="ORF">GCM10010411_57240</name>
</gene>
<keyword evidence="3" id="KW-1185">Reference proteome</keyword>
<comment type="caution">
    <text evidence="2">The sequence shown here is derived from an EMBL/GenBank/DDBJ whole genome shotgun (WGS) entry which is preliminary data.</text>
</comment>
<protein>
    <submittedName>
        <fullName evidence="2">Uncharacterized protein</fullName>
    </submittedName>
</protein>
<dbReference type="Proteomes" id="UP001501509">
    <property type="component" value="Unassembled WGS sequence"/>
</dbReference>
<name>A0ABP6CIM3_9ACTN</name>
<sequence>MRTSIVRFVIEDRGVELQDVWGTLLPTGFLHGLREAHTEATLVVAGALDRAAGFKERSFGFTAFDVLESHLDRVFGVGEAGGPSGGEPSAGGASGGAFGGEPFAGTVVRDDLNGSPGWRLGRYRVLLKRHEFGAVRSIRWDRESPTKQAVARQQFSGDPQLTLDIGLDESHDTPGAVTLVLAHSATEEPLEMELFLGLPRLNADGGSAWHWLHPLDDDTLGPDPRRRLVEPTLPLWSDTEADVPVTLHRRSARTNTIVEKA</sequence>
<dbReference type="EMBL" id="BAAATD010000008">
    <property type="protein sequence ID" value="GAA2614844.1"/>
    <property type="molecule type" value="Genomic_DNA"/>
</dbReference>
<organism evidence="2 3">
    <name type="scientific">Actinomadura fulvescens</name>
    <dbReference type="NCBI Taxonomy" id="46160"/>
    <lineage>
        <taxon>Bacteria</taxon>
        <taxon>Bacillati</taxon>
        <taxon>Actinomycetota</taxon>
        <taxon>Actinomycetes</taxon>
        <taxon>Streptosporangiales</taxon>
        <taxon>Thermomonosporaceae</taxon>
        <taxon>Actinomadura</taxon>
    </lineage>
</organism>
<evidence type="ECO:0000313" key="3">
    <source>
        <dbReference type="Proteomes" id="UP001501509"/>
    </source>
</evidence>
<proteinExistence type="predicted"/>
<evidence type="ECO:0000256" key="1">
    <source>
        <dbReference type="SAM" id="MobiDB-lite"/>
    </source>
</evidence>
<accession>A0ABP6CIM3</accession>
<reference evidence="3" key="1">
    <citation type="journal article" date="2019" name="Int. J. Syst. Evol. Microbiol.">
        <title>The Global Catalogue of Microorganisms (GCM) 10K type strain sequencing project: providing services to taxonomists for standard genome sequencing and annotation.</title>
        <authorList>
            <consortium name="The Broad Institute Genomics Platform"/>
            <consortium name="The Broad Institute Genome Sequencing Center for Infectious Disease"/>
            <person name="Wu L."/>
            <person name="Ma J."/>
        </authorList>
    </citation>
    <scope>NUCLEOTIDE SEQUENCE [LARGE SCALE GENOMIC DNA]</scope>
    <source>
        <strain evidence="3">JCM 6833</strain>
    </source>
</reference>
<evidence type="ECO:0000313" key="2">
    <source>
        <dbReference type="EMBL" id="GAA2614844.1"/>
    </source>
</evidence>